<accession>C7LXS8</accession>
<dbReference type="HOGENOM" id="CLU_105386_0_0_7"/>
<protein>
    <submittedName>
        <fullName evidence="1">Uncharacterized protein</fullName>
    </submittedName>
</protein>
<gene>
    <name evidence="1" type="ordered locus">Dbac_3239</name>
</gene>
<reference evidence="1 2" key="1">
    <citation type="journal article" date="2009" name="Stand. Genomic Sci.">
        <title>Complete genome sequence of Desulfomicrobium baculatum type strain (X).</title>
        <authorList>
            <person name="Copeland A."/>
            <person name="Spring S."/>
            <person name="Goker M."/>
            <person name="Schneider S."/>
            <person name="Lapidus A."/>
            <person name="Del Rio T.G."/>
            <person name="Tice H."/>
            <person name="Cheng J.F."/>
            <person name="Chen F."/>
            <person name="Nolan M."/>
            <person name="Bruce D."/>
            <person name="Goodwin L."/>
            <person name="Pitluck S."/>
            <person name="Ivanova N."/>
            <person name="Mavrommatis K."/>
            <person name="Ovchinnikova G."/>
            <person name="Pati A."/>
            <person name="Chen A."/>
            <person name="Palaniappan K."/>
            <person name="Land M."/>
            <person name="Hauser L."/>
            <person name="Chang Y.J."/>
            <person name="Jeffries C.C."/>
            <person name="Meincke L."/>
            <person name="Sims D."/>
            <person name="Brettin T."/>
            <person name="Detter J.C."/>
            <person name="Han C."/>
            <person name="Chain P."/>
            <person name="Bristow J."/>
            <person name="Eisen J.A."/>
            <person name="Markowitz V."/>
            <person name="Hugenholtz P."/>
            <person name="Kyrpides N.C."/>
            <person name="Klenk H.P."/>
            <person name="Lucas S."/>
        </authorList>
    </citation>
    <scope>NUCLEOTIDE SEQUENCE [LARGE SCALE GENOMIC DNA]</scope>
    <source>
        <strain evidence="2">DSM 4028 / VKM B-1378 / X</strain>
    </source>
</reference>
<name>C7LXS8_DESBD</name>
<dbReference type="KEGG" id="dba:Dbac_3239"/>
<dbReference type="EMBL" id="CP001629">
    <property type="protein sequence ID" value="ACU91314.1"/>
    <property type="molecule type" value="Genomic_DNA"/>
</dbReference>
<keyword evidence="2" id="KW-1185">Reference proteome</keyword>
<dbReference type="AlphaFoldDB" id="C7LXS8"/>
<proteinExistence type="predicted"/>
<evidence type="ECO:0000313" key="1">
    <source>
        <dbReference type="EMBL" id="ACU91314.1"/>
    </source>
</evidence>
<dbReference type="Proteomes" id="UP000002216">
    <property type="component" value="Chromosome"/>
</dbReference>
<dbReference type="STRING" id="525897.Dbac_3239"/>
<dbReference type="eggNOG" id="COG2974">
    <property type="taxonomic scope" value="Bacteria"/>
</dbReference>
<sequence length="173" mass="19820">MDLEHAETVSLALGQEFLTWLWFASETSSGLFRTKEGEAFSVTVEQKVSVQGGEGEAKETAVCSGPMAELREARLGLRNGKKVYKAKVRVERDEISWQVLLDAANFTLQGLKTPKVEMKMEEGEDPDGRILEKIYLLEKCMDYLDVVYARFLDLRFGPKWQEETAHLRRWLEN</sequence>
<organism evidence="1 2">
    <name type="scientific">Desulfomicrobium baculatum (strain DSM 4028 / VKM B-1378 / X)</name>
    <name type="common">Desulfovibrio baculatus</name>
    <dbReference type="NCBI Taxonomy" id="525897"/>
    <lineage>
        <taxon>Bacteria</taxon>
        <taxon>Pseudomonadati</taxon>
        <taxon>Thermodesulfobacteriota</taxon>
        <taxon>Desulfovibrionia</taxon>
        <taxon>Desulfovibrionales</taxon>
        <taxon>Desulfomicrobiaceae</taxon>
        <taxon>Desulfomicrobium</taxon>
    </lineage>
</organism>
<evidence type="ECO:0000313" key="2">
    <source>
        <dbReference type="Proteomes" id="UP000002216"/>
    </source>
</evidence>